<reference evidence="9 10" key="1">
    <citation type="submission" date="2015-12" db="EMBL/GenBank/DDBJ databases">
        <authorList>
            <person name="Shamseldin A."/>
            <person name="Moawad H."/>
            <person name="Abd El-Rahim W.M."/>
            <person name="Sadowsky M.J."/>
        </authorList>
    </citation>
    <scope>NUCLEOTIDE SEQUENCE [LARGE SCALE GENOMIC DNA]</scope>
    <source>
        <strain evidence="9 10">SJ5A-1</strain>
    </source>
</reference>
<evidence type="ECO:0000259" key="8">
    <source>
        <dbReference type="Pfam" id="PF00155"/>
    </source>
</evidence>
<name>A0A0W7WMW6_9RHOB</name>
<keyword evidence="3 7" id="KW-0032">Aminotransferase</keyword>
<organism evidence="9 10">
    <name type="scientific">Pseudoponticoccus marisrubri</name>
    <dbReference type="NCBI Taxonomy" id="1685382"/>
    <lineage>
        <taxon>Bacteria</taxon>
        <taxon>Pseudomonadati</taxon>
        <taxon>Pseudomonadota</taxon>
        <taxon>Alphaproteobacteria</taxon>
        <taxon>Rhodobacterales</taxon>
        <taxon>Roseobacteraceae</taxon>
        <taxon>Pseudoponticoccus</taxon>
    </lineage>
</organism>
<dbReference type="Gene3D" id="3.40.640.10">
    <property type="entry name" value="Type I PLP-dependent aspartate aminotransferase-like (Major domain)"/>
    <property type="match status" value="1"/>
</dbReference>
<accession>A0A0W7WMW6</accession>
<dbReference type="OrthoDB" id="9766084at2"/>
<dbReference type="PROSITE" id="PS00105">
    <property type="entry name" value="AA_TRANSFER_CLASS_1"/>
    <property type="match status" value="1"/>
</dbReference>
<comment type="caution">
    <text evidence="9">The sequence shown here is derived from an EMBL/GenBank/DDBJ whole genome shotgun (WGS) entry which is preliminary data.</text>
</comment>
<keyword evidence="10" id="KW-1185">Reference proteome</keyword>
<evidence type="ECO:0000256" key="5">
    <source>
        <dbReference type="ARBA" id="ARBA00022898"/>
    </source>
</evidence>
<dbReference type="AlphaFoldDB" id="A0A0W7WMW6"/>
<feature type="domain" description="Aminotransferase class I/classII large" evidence="8">
    <location>
        <begin position="34"/>
        <end position="382"/>
    </location>
</feature>
<evidence type="ECO:0000256" key="3">
    <source>
        <dbReference type="ARBA" id="ARBA00022576"/>
    </source>
</evidence>
<dbReference type="InterPro" id="IPR015421">
    <property type="entry name" value="PyrdxlP-dep_Trfase_major"/>
</dbReference>
<dbReference type="GO" id="GO:0030170">
    <property type="term" value="F:pyridoxal phosphate binding"/>
    <property type="evidence" value="ECO:0007669"/>
    <property type="project" value="InterPro"/>
</dbReference>
<dbReference type="EMBL" id="LPXO01000002">
    <property type="protein sequence ID" value="KUF11945.1"/>
    <property type="molecule type" value="Genomic_DNA"/>
</dbReference>
<evidence type="ECO:0000256" key="1">
    <source>
        <dbReference type="ARBA" id="ARBA00001933"/>
    </source>
</evidence>
<keyword evidence="4 7" id="KW-0808">Transferase</keyword>
<dbReference type="Gene3D" id="3.90.1150.10">
    <property type="entry name" value="Aspartate Aminotransferase, domain 1"/>
    <property type="match status" value="1"/>
</dbReference>
<dbReference type="Proteomes" id="UP000054396">
    <property type="component" value="Unassembled WGS sequence"/>
</dbReference>
<dbReference type="InterPro" id="IPR015424">
    <property type="entry name" value="PyrdxlP-dep_Trfase"/>
</dbReference>
<dbReference type="RefSeq" id="WP_058861063.1">
    <property type="nucleotide sequence ID" value="NZ_LPXO01000002.1"/>
</dbReference>
<evidence type="ECO:0000256" key="4">
    <source>
        <dbReference type="ARBA" id="ARBA00022679"/>
    </source>
</evidence>
<dbReference type="EC" id="2.6.1.-" evidence="7"/>
<proteinExistence type="inferred from homology"/>
<keyword evidence="5" id="KW-0663">Pyridoxal phosphate</keyword>
<comment type="cofactor">
    <cofactor evidence="1 7">
        <name>pyridoxal 5'-phosphate</name>
        <dbReference type="ChEBI" id="CHEBI:597326"/>
    </cofactor>
</comment>
<dbReference type="InterPro" id="IPR050596">
    <property type="entry name" value="AspAT/PAT-like"/>
</dbReference>
<dbReference type="InterPro" id="IPR004839">
    <property type="entry name" value="Aminotransferase_I/II_large"/>
</dbReference>
<evidence type="ECO:0000256" key="6">
    <source>
        <dbReference type="ARBA" id="ARBA00049185"/>
    </source>
</evidence>
<sequence length="394" mass="41883">MPQLSPRITQLNEGGSDGWEVFYRARAMVAAGTDVTELTIGEHDIRTAPAILDAMHEAAHGGHTGYAMVPGIPALRAALAQRLTERTGVPTTAENILVTPGGQAGLFSAHMAVLDPGDAALYVDPYYATYPGTIRAASGRAVPVQTRARDAFLPDPAAVSEAAAESGAKSLLINTPNNPTGTIYPQATLEALAEVCRDRDLWLISDEVYDTQLWEGAHLSPRTLPGMAERTMVIGSMSKSHAMTGSRIGWIVAPAPAIERLIDLATATTYGVPGYIQDAALFALTRGPDLEERIAAPFRRRRALALEVIARQDTVTAIPSQGAMYLMLDIRATGLSGRDFADRLLDAHHIAVMPGESFGRSAAGHVRVALTVDDARLDAALGTLCAFAESLTHE</sequence>
<dbReference type="InterPro" id="IPR004838">
    <property type="entry name" value="NHTrfase_class1_PyrdxlP-BS"/>
</dbReference>
<dbReference type="InterPro" id="IPR015422">
    <property type="entry name" value="PyrdxlP-dep_Trfase_small"/>
</dbReference>
<dbReference type="GO" id="GO:0006520">
    <property type="term" value="P:amino acid metabolic process"/>
    <property type="evidence" value="ECO:0007669"/>
    <property type="project" value="InterPro"/>
</dbReference>
<evidence type="ECO:0000256" key="7">
    <source>
        <dbReference type="RuleBase" id="RU000481"/>
    </source>
</evidence>
<dbReference type="PANTHER" id="PTHR46383:SF1">
    <property type="entry name" value="ASPARTATE AMINOTRANSFERASE"/>
    <property type="match status" value="1"/>
</dbReference>
<protein>
    <recommendedName>
        <fullName evidence="7">Aminotransferase</fullName>
        <ecNumber evidence="7">2.6.1.-</ecNumber>
    </recommendedName>
</protein>
<evidence type="ECO:0000256" key="2">
    <source>
        <dbReference type="ARBA" id="ARBA00007441"/>
    </source>
</evidence>
<dbReference type="PANTHER" id="PTHR46383">
    <property type="entry name" value="ASPARTATE AMINOTRANSFERASE"/>
    <property type="match status" value="1"/>
</dbReference>
<dbReference type="STRING" id="1685382.AVJ23_05035"/>
<dbReference type="Pfam" id="PF00155">
    <property type="entry name" value="Aminotran_1_2"/>
    <property type="match status" value="1"/>
</dbReference>
<gene>
    <name evidence="9" type="ORF">AVJ23_05035</name>
</gene>
<dbReference type="CDD" id="cd00609">
    <property type="entry name" value="AAT_like"/>
    <property type="match status" value="1"/>
</dbReference>
<evidence type="ECO:0000313" key="9">
    <source>
        <dbReference type="EMBL" id="KUF11945.1"/>
    </source>
</evidence>
<dbReference type="GO" id="GO:0004069">
    <property type="term" value="F:L-aspartate:2-oxoglutarate aminotransferase activity"/>
    <property type="evidence" value="ECO:0007669"/>
    <property type="project" value="UniProtKB-EC"/>
</dbReference>
<comment type="similarity">
    <text evidence="2 7">Belongs to the class-I pyridoxal-phosphate-dependent aminotransferase family.</text>
</comment>
<comment type="catalytic activity">
    <reaction evidence="6">
        <text>L-aspartate + 2-oxoglutarate = oxaloacetate + L-glutamate</text>
        <dbReference type="Rhea" id="RHEA:21824"/>
        <dbReference type="ChEBI" id="CHEBI:16452"/>
        <dbReference type="ChEBI" id="CHEBI:16810"/>
        <dbReference type="ChEBI" id="CHEBI:29985"/>
        <dbReference type="ChEBI" id="CHEBI:29991"/>
        <dbReference type="EC" id="2.6.1.1"/>
    </reaction>
</comment>
<dbReference type="SUPFAM" id="SSF53383">
    <property type="entry name" value="PLP-dependent transferases"/>
    <property type="match status" value="1"/>
</dbReference>
<evidence type="ECO:0000313" key="10">
    <source>
        <dbReference type="Proteomes" id="UP000054396"/>
    </source>
</evidence>